<feature type="compositionally biased region" description="Polar residues" evidence="1">
    <location>
        <begin position="64"/>
        <end position="80"/>
    </location>
</feature>
<feature type="region of interest" description="Disordered" evidence="1">
    <location>
        <begin position="61"/>
        <end position="80"/>
    </location>
</feature>
<reference evidence="3 4" key="1">
    <citation type="journal article" date="2019" name="Syst. Appl. Microbiol.">
        <title>Polyphasic characterization of two novel Lactobacillus spp. isolated from blown salami packages: Description of Lactobacillus halodurans sp. nov. and Lactobacillus salsicarnum sp. nov.</title>
        <authorList>
            <person name="Schuster J.A."/>
            <person name="Klingl A."/>
            <person name="Vogel R.F."/>
            <person name="Ehrmann M.A."/>
        </authorList>
    </citation>
    <scope>NUCLEOTIDE SEQUENCE [LARGE SCALE GENOMIC DNA]</scope>
    <source>
        <strain evidence="3 4">TMW 1.2172</strain>
    </source>
</reference>
<accession>A0A5P0ZT15</accession>
<feature type="domain" description="WxL" evidence="2">
    <location>
        <begin position="7"/>
        <end position="143"/>
    </location>
</feature>
<gene>
    <name evidence="3" type="ORF">FHL06_13025</name>
</gene>
<organism evidence="3 4">
    <name type="scientific">Companilactobacillus halodurans</name>
    <dbReference type="NCBI Taxonomy" id="2584183"/>
    <lineage>
        <taxon>Bacteria</taxon>
        <taxon>Bacillati</taxon>
        <taxon>Bacillota</taxon>
        <taxon>Bacilli</taxon>
        <taxon>Lactobacillales</taxon>
        <taxon>Lactobacillaceae</taxon>
        <taxon>Companilactobacillus</taxon>
    </lineage>
</organism>
<dbReference type="Pfam" id="PF13731">
    <property type="entry name" value="WxL"/>
    <property type="match status" value="1"/>
</dbReference>
<comment type="caution">
    <text evidence="3">The sequence shown here is derived from an EMBL/GenBank/DDBJ whole genome shotgun (WGS) entry which is preliminary data.</text>
</comment>
<sequence>TAGKDGNDSGLLEVIDSRNTSDKMPGFTLSASMGPLKTIDSDSTADLNAILHLSAIPLLDGDKNNVSTTSNDLTTETASIDSEKGNTANVMNLEAGSYNAGIISANFNTPDSASLNIPGSGNNTEKSAKNMNAVITWTLTAKPTVTTATK</sequence>
<dbReference type="AlphaFoldDB" id="A0A5P0ZT15"/>
<dbReference type="InterPro" id="IPR027994">
    <property type="entry name" value="WxL_dom"/>
</dbReference>
<proteinExistence type="predicted"/>
<evidence type="ECO:0000313" key="4">
    <source>
        <dbReference type="Proteomes" id="UP000414364"/>
    </source>
</evidence>
<name>A0A5P0ZT15_9LACO</name>
<evidence type="ECO:0000313" key="3">
    <source>
        <dbReference type="EMBL" id="MQS77235.1"/>
    </source>
</evidence>
<dbReference type="EMBL" id="VDFP01000135">
    <property type="protein sequence ID" value="MQS77235.1"/>
    <property type="molecule type" value="Genomic_DNA"/>
</dbReference>
<dbReference type="RefSeq" id="WP_153387027.1">
    <property type="nucleotide sequence ID" value="NZ_VDFP01000135.1"/>
</dbReference>
<feature type="non-terminal residue" evidence="3">
    <location>
        <position position="1"/>
    </location>
</feature>
<dbReference type="Proteomes" id="UP000414364">
    <property type="component" value="Unassembled WGS sequence"/>
</dbReference>
<protein>
    <recommendedName>
        <fullName evidence="2">WxL domain-containing protein</fullName>
    </recommendedName>
</protein>
<evidence type="ECO:0000256" key="1">
    <source>
        <dbReference type="SAM" id="MobiDB-lite"/>
    </source>
</evidence>
<evidence type="ECO:0000259" key="2">
    <source>
        <dbReference type="Pfam" id="PF13731"/>
    </source>
</evidence>